<dbReference type="Gene3D" id="1.10.10.10">
    <property type="entry name" value="Winged helix-like DNA-binding domain superfamily/Winged helix DNA-binding domain"/>
    <property type="match status" value="1"/>
</dbReference>
<keyword evidence="2" id="KW-0805">Transcription regulation</keyword>
<keyword evidence="4" id="KW-0804">Transcription</keyword>
<accession>A0A1B2E0C2</accession>
<dbReference type="AlphaFoldDB" id="A0A1B2E0C2"/>
<dbReference type="PANTHER" id="PTHR30126:SF40">
    <property type="entry name" value="HTH-TYPE TRANSCRIPTIONAL REGULATOR GLTR"/>
    <property type="match status" value="1"/>
</dbReference>
<evidence type="ECO:0000256" key="4">
    <source>
        <dbReference type="ARBA" id="ARBA00023163"/>
    </source>
</evidence>
<name>A0A1B2E0C2_9BACL</name>
<keyword evidence="3" id="KW-0238">DNA-binding</keyword>
<sequence>MESGDLKIFQAVAREGSITKAAASLGYVQSNVTARIRQLESELNTPLFYRLSRGVSLTAAGCNLLTYADQITRLLDEAVKSTQFSEEPSGPLRIGSSETTAAVHLPGIMLDYHKRYPDVKLSLITGHRADLVRGLNEYDLDGAFITGPLDFPDFDAIRAFDEELVLISEPTEASLRDLLTKPLLFFGKGCYHRERLEQWLHEENAGPTNIMEFGTLEAIMGGVAAGLGISLLTRSSVQDWVDAGKLQAFRIPERFRSSKVHFVFRRDLFRTSAFTKFVELLEKSD</sequence>
<protein>
    <submittedName>
        <fullName evidence="6">LysR family transcriptional regulator</fullName>
    </submittedName>
</protein>
<dbReference type="FunFam" id="1.10.10.10:FF:000001">
    <property type="entry name" value="LysR family transcriptional regulator"/>
    <property type="match status" value="1"/>
</dbReference>
<evidence type="ECO:0000259" key="5">
    <source>
        <dbReference type="PROSITE" id="PS50931"/>
    </source>
</evidence>
<dbReference type="PANTHER" id="PTHR30126">
    <property type="entry name" value="HTH-TYPE TRANSCRIPTIONAL REGULATOR"/>
    <property type="match status" value="1"/>
</dbReference>
<keyword evidence="8" id="KW-1185">Reference proteome</keyword>
<dbReference type="InterPro" id="IPR000847">
    <property type="entry name" value="LysR_HTH_N"/>
</dbReference>
<dbReference type="OrthoDB" id="8479357at2"/>
<dbReference type="PRINTS" id="PR00039">
    <property type="entry name" value="HTHLYSR"/>
</dbReference>
<dbReference type="InterPro" id="IPR036388">
    <property type="entry name" value="WH-like_DNA-bd_sf"/>
</dbReference>
<evidence type="ECO:0000313" key="7">
    <source>
        <dbReference type="EMBL" id="OOC59260.1"/>
    </source>
</evidence>
<reference evidence="7 8" key="2">
    <citation type="submission" date="2016-12" db="EMBL/GenBank/DDBJ databases">
        <title>Genome sequencing and description of Paenibacillus sp. nov. from high altitude lake in the Indian Trans- Himalayas.</title>
        <authorList>
            <person name="Kiran S."/>
            <person name="Swarnkar M.K."/>
            <person name="Rana A."/>
            <person name="Tewari R."/>
            <person name="Gulati A."/>
        </authorList>
    </citation>
    <scope>NUCLEOTIDE SEQUENCE [LARGE SCALE GENOMIC DNA]</scope>
    <source>
        <strain evidence="7 8">IHBB 9951</strain>
    </source>
</reference>
<evidence type="ECO:0000313" key="6">
    <source>
        <dbReference type="EMBL" id="ANY73337.1"/>
    </source>
</evidence>
<dbReference type="InterPro" id="IPR036390">
    <property type="entry name" value="WH_DNA-bd_sf"/>
</dbReference>
<dbReference type="GO" id="GO:0003700">
    <property type="term" value="F:DNA-binding transcription factor activity"/>
    <property type="evidence" value="ECO:0007669"/>
    <property type="project" value="InterPro"/>
</dbReference>
<dbReference type="GO" id="GO:0000976">
    <property type="term" value="F:transcription cis-regulatory region binding"/>
    <property type="evidence" value="ECO:0007669"/>
    <property type="project" value="TreeGrafter"/>
</dbReference>
<dbReference type="InterPro" id="IPR005119">
    <property type="entry name" value="LysR_subst-bd"/>
</dbReference>
<dbReference type="Proteomes" id="UP000189059">
    <property type="component" value="Unassembled WGS sequence"/>
</dbReference>
<organism evidence="6">
    <name type="scientific">Paenibacillus ihbetae</name>
    <dbReference type="NCBI Taxonomy" id="1870820"/>
    <lineage>
        <taxon>Bacteria</taxon>
        <taxon>Bacillati</taxon>
        <taxon>Bacillota</taxon>
        <taxon>Bacilli</taxon>
        <taxon>Bacillales</taxon>
        <taxon>Paenibacillaceae</taxon>
        <taxon>Paenibacillus</taxon>
    </lineage>
</organism>
<comment type="similarity">
    <text evidence="1">Belongs to the LysR transcriptional regulatory family.</text>
</comment>
<dbReference type="Gene3D" id="3.40.190.290">
    <property type="match status" value="1"/>
</dbReference>
<feature type="domain" description="HTH lysR-type" evidence="5">
    <location>
        <begin position="1"/>
        <end position="58"/>
    </location>
</feature>
<gene>
    <name evidence="7" type="ORF">BBD40_26935</name>
    <name evidence="6" type="ORF">BBD41_12510</name>
</gene>
<dbReference type="EMBL" id="CP016809">
    <property type="protein sequence ID" value="ANY73337.1"/>
    <property type="molecule type" value="Genomic_DNA"/>
</dbReference>
<dbReference type="CDD" id="cd08442">
    <property type="entry name" value="PBP2_YofA_SoxR_like"/>
    <property type="match status" value="1"/>
</dbReference>
<dbReference type="KEGG" id="pib:BBD41_12510"/>
<evidence type="ECO:0000256" key="3">
    <source>
        <dbReference type="ARBA" id="ARBA00023125"/>
    </source>
</evidence>
<dbReference type="PROSITE" id="PS50931">
    <property type="entry name" value="HTH_LYSR"/>
    <property type="match status" value="1"/>
</dbReference>
<dbReference type="SUPFAM" id="SSF53850">
    <property type="entry name" value="Periplasmic binding protein-like II"/>
    <property type="match status" value="1"/>
</dbReference>
<reference evidence="6" key="1">
    <citation type="submission" date="2016-08" db="EMBL/GenBank/DDBJ databases">
        <title>Complete Genome Seqeunce of Paenibacillus sp. nov. IHBB 9852 from high altitute lake of Indian trans-Himalayas.</title>
        <authorList>
            <person name="Kiran S."/>
            <person name="Swarnkar M.K."/>
            <person name="Rana A."/>
            <person name="Tewari R."/>
            <person name="Gulati A."/>
        </authorList>
    </citation>
    <scope>NUCLEOTIDE SEQUENCE [LARGE SCALE GENOMIC DNA]</scope>
    <source>
        <strain evidence="6">IHBB 9852</strain>
    </source>
</reference>
<evidence type="ECO:0000256" key="1">
    <source>
        <dbReference type="ARBA" id="ARBA00009437"/>
    </source>
</evidence>
<proteinExistence type="inferred from homology"/>
<dbReference type="Pfam" id="PF00126">
    <property type="entry name" value="HTH_1"/>
    <property type="match status" value="1"/>
</dbReference>
<dbReference type="SUPFAM" id="SSF46785">
    <property type="entry name" value="Winged helix' DNA-binding domain"/>
    <property type="match status" value="1"/>
</dbReference>
<evidence type="ECO:0000313" key="8">
    <source>
        <dbReference type="Proteomes" id="UP000189059"/>
    </source>
</evidence>
<dbReference type="Pfam" id="PF03466">
    <property type="entry name" value="LysR_substrate"/>
    <property type="match status" value="1"/>
</dbReference>
<evidence type="ECO:0000256" key="2">
    <source>
        <dbReference type="ARBA" id="ARBA00023015"/>
    </source>
</evidence>
<dbReference type="EMBL" id="MRVI01000002">
    <property type="protein sequence ID" value="OOC59260.1"/>
    <property type="molecule type" value="Genomic_DNA"/>
</dbReference>
<dbReference type="RefSeq" id="WP_077570270.1">
    <property type="nucleotide sequence ID" value="NZ_CP016809.1"/>
</dbReference>